<reference evidence="5" key="1">
    <citation type="submission" date="2017-09" db="EMBL/GenBank/DDBJ databases">
        <title>The Reconstruction of 2,631 Draft Metagenome-Assembled Genomes from the Global Oceans.</title>
        <authorList>
            <person name="Tully B.J."/>
            <person name="Graham E.D."/>
            <person name="Heidelberg J.F."/>
        </authorList>
    </citation>
    <scope>NUCLEOTIDE SEQUENCE [LARGE SCALE GENOMIC DNA]</scope>
</reference>
<dbReference type="InterPro" id="IPR036046">
    <property type="entry name" value="Acylphosphatase-like_dom_sf"/>
</dbReference>
<dbReference type="InterPro" id="IPR001792">
    <property type="entry name" value="Acylphosphatase-like_dom"/>
</dbReference>
<evidence type="ECO:0000313" key="4">
    <source>
        <dbReference type="EMBL" id="MAG17855.1"/>
    </source>
</evidence>
<dbReference type="Gene3D" id="3.30.70.100">
    <property type="match status" value="1"/>
</dbReference>
<dbReference type="InterPro" id="IPR020456">
    <property type="entry name" value="Acylphosphatase"/>
</dbReference>
<gene>
    <name evidence="4" type="ORF">CL944_00065</name>
</gene>
<dbReference type="Proteomes" id="UP000226712">
    <property type="component" value="Unassembled WGS sequence"/>
</dbReference>
<dbReference type="PROSITE" id="PS51160">
    <property type="entry name" value="ACYLPHOSPHATASE_3"/>
    <property type="match status" value="1"/>
</dbReference>
<comment type="catalytic activity">
    <reaction evidence="1">
        <text>an acyl phosphate + H2O = a carboxylate + phosphate + H(+)</text>
        <dbReference type="Rhea" id="RHEA:14965"/>
        <dbReference type="ChEBI" id="CHEBI:15377"/>
        <dbReference type="ChEBI" id="CHEBI:15378"/>
        <dbReference type="ChEBI" id="CHEBI:29067"/>
        <dbReference type="ChEBI" id="CHEBI:43474"/>
        <dbReference type="ChEBI" id="CHEBI:59918"/>
        <dbReference type="EC" id="3.6.1.7"/>
    </reaction>
</comment>
<dbReference type="SUPFAM" id="SSF54975">
    <property type="entry name" value="Acylphosphatase/BLUF domain-like"/>
    <property type="match status" value="1"/>
</dbReference>
<proteinExistence type="inferred from homology"/>
<comment type="similarity">
    <text evidence="2">Belongs to the acylphosphatase family.</text>
</comment>
<dbReference type="PANTHER" id="PTHR47268:SF4">
    <property type="entry name" value="ACYLPHOSPHATASE"/>
    <property type="match status" value="1"/>
</dbReference>
<dbReference type="EC" id="3.6.1.7" evidence="1"/>
<feature type="active site" evidence="1">
    <location>
        <position position="36"/>
    </location>
</feature>
<comment type="caution">
    <text evidence="4">The sequence shown here is derived from an EMBL/GenBank/DDBJ whole genome shotgun (WGS) entry which is preliminary data.</text>
</comment>
<protein>
    <recommendedName>
        <fullName evidence="1">acylphosphatase</fullName>
        <ecNumber evidence="1">3.6.1.7</ecNumber>
    </recommendedName>
</protein>
<evidence type="ECO:0000256" key="1">
    <source>
        <dbReference type="PROSITE-ProRule" id="PRU00520"/>
    </source>
</evidence>
<feature type="active site" evidence="1">
    <location>
        <position position="18"/>
    </location>
</feature>
<dbReference type="EMBL" id="NZBD01000001">
    <property type="protein sequence ID" value="MAG17855.1"/>
    <property type="molecule type" value="Genomic_DNA"/>
</dbReference>
<dbReference type="PANTHER" id="PTHR47268">
    <property type="entry name" value="ACYLPHOSPHATASE"/>
    <property type="match status" value="1"/>
</dbReference>
<evidence type="ECO:0000313" key="5">
    <source>
        <dbReference type="Proteomes" id="UP000226712"/>
    </source>
</evidence>
<evidence type="ECO:0000256" key="2">
    <source>
        <dbReference type="RuleBase" id="RU004168"/>
    </source>
</evidence>
<organism evidence="4 5">
    <name type="scientific">Candidatus Iainarchaeum sp</name>
    <dbReference type="NCBI Taxonomy" id="3101447"/>
    <lineage>
        <taxon>Archaea</taxon>
        <taxon>Candidatus Iainarchaeota</taxon>
        <taxon>Candidatus Iainarchaeia</taxon>
        <taxon>Candidatus Iainarchaeales</taxon>
        <taxon>Candidatus Iainarchaeaceae</taxon>
        <taxon>Candidatus Iainarchaeum</taxon>
    </lineage>
</organism>
<dbReference type="PROSITE" id="PS00150">
    <property type="entry name" value="ACYLPHOSPHATASE_1"/>
    <property type="match status" value="1"/>
</dbReference>
<accession>A0A2D6LNU3</accession>
<dbReference type="GO" id="GO:0003998">
    <property type="term" value="F:acylphosphatase activity"/>
    <property type="evidence" value="ECO:0007669"/>
    <property type="project" value="UniProtKB-EC"/>
</dbReference>
<sequence>MERIEVIVSGRVQGVSFRAFALQIALSLGLKGFVRNLANDSVEAVAEGKKEKIEKFLIELQKGPPLCNVENISVTRSKAINEFSDFEIRY</sequence>
<dbReference type="AlphaFoldDB" id="A0A2D6LNU3"/>
<dbReference type="Pfam" id="PF00708">
    <property type="entry name" value="Acylphosphatase"/>
    <property type="match status" value="1"/>
</dbReference>
<evidence type="ECO:0000259" key="3">
    <source>
        <dbReference type="PROSITE" id="PS51160"/>
    </source>
</evidence>
<feature type="domain" description="Acylphosphatase-like" evidence="3">
    <location>
        <begin position="3"/>
        <end position="90"/>
    </location>
</feature>
<dbReference type="InterPro" id="IPR017968">
    <property type="entry name" value="Acylphosphatase_CS"/>
</dbReference>
<keyword evidence="1" id="KW-0378">Hydrolase</keyword>
<name>A0A2D6LNU3_9ARCH</name>